<protein>
    <submittedName>
        <fullName evidence="2">Formylglycine-generating enzyme family protein</fullName>
    </submittedName>
</protein>
<dbReference type="InterPro" id="IPR005532">
    <property type="entry name" value="SUMF_dom"/>
</dbReference>
<dbReference type="PANTHER" id="PTHR23150">
    <property type="entry name" value="SULFATASE MODIFYING FACTOR 1, 2"/>
    <property type="match status" value="1"/>
</dbReference>
<dbReference type="PANTHER" id="PTHR23150:SF19">
    <property type="entry name" value="FORMYLGLYCINE-GENERATING ENZYME"/>
    <property type="match status" value="1"/>
</dbReference>
<dbReference type="SUPFAM" id="SSF56436">
    <property type="entry name" value="C-type lectin-like"/>
    <property type="match status" value="1"/>
</dbReference>
<dbReference type="Proteomes" id="UP000823823">
    <property type="component" value="Unassembled WGS sequence"/>
</dbReference>
<reference evidence="2" key="1">
    <citation type="journal article" date="2021" name="PeerJ">
        <title>Extensive microbial diversity within the chicken gut microbiome revealed by metagenomics and culture.</title>
        <authorList>
            <person name="Gilroy R."/>
            <person name="Ravi A."/>
            <person name="Getino M."/>
            <person name="Pursley I."/>
            <person name="Horton D.L."/>
            <person name="Alikhan N.F."/>
            <person name="Baker D."/>
            <person name="Gharbi K."/>
            <person name="Hall N."/>
            <person name="Watson M."/>
            <person name="Adriaenssens E.M."/>
            <person name="Foster-Nyarko E."/>
            <person name="Jarju S."/>
            <person name="Secka A."/>
            <person name="Antonio M."/>
            <person name="Oren A."/>
            <person name="Chaudhuri R.R."/>
            <person name="La Ragione R."/>
            <person name="Hildebrand F."/>
            <person name="Pallen M.J."/>
        </authorList>
    </citation>
    <scope>NUCLEOTIDE SEQUENCE</scope>
    <source>
        <strain evidence="2">ChiHjej13B12-24818</strain>
    </source>
</reference>
<name>A0A9D2RQH6_9MICO</name>
<comment type="caution">
    <text evidence="2">The sequence shown here is derived from an EMBL/GenBank/DDBJ whole genome shotgun (WGS) entry which is preliminary data.</text>
</comment>
<dbReference type="Gene3D" id="3.90.1580.10">
    <property type="entry name" value="paralog of FGE (formylglycine-generating enzyme)"/>
    <property type="match status" value="1"/>
</dbReference>
<accession>A0A9D2RQH6</accession>
<dbReference type="EMBL" id="DWZH01000135">
    <property type="protein sequence ID" value="HJB11978.1"/>
    <property type="molecule type" value="Genomic_DNA"/>
</dbReference>
<dbReference type="Pfam" id="PF03781">
    <property type="entry name" value="FGE-sulfatase"/>
    <property type="match status" value="1"/>
</dbReference>
<reference evidence="2" key="2">
    <citation type="submission" date="2021-04" db="EMBL/GenBank/DDBJ databases">
        <authorList>
            <person name="Gilroy R."/>
        </authorList>
    </citation>
    <scope>NUCLEOTIDE SEQUENCE</scope>
    <source>
        <strain evidence="2">ChiHjej13B12-24818</strain>
    </source>
</reference>
<evidence type="ECO:0000313" key="3">
    <source>
        <dbReference type="Proteomes" id="UP000823823"/>
    </source>
</evidence>
<sequence>MDPGELVALPAGTVRLHDARRVMETEVRLEPFEIARTTVVSAGLEQPVHGVTWRDAINHCNALSDAEGLRPAYTVEGPRTCWDVSADGYRLPTEAEWEYACRAGTTGPQYGRLRDIAWTARDEIHGIQPVGRKRPNAFGLSDLLGNVWEWCWDYLDPGRYADYRVFRGGGWADEPWSVRASVRRGSAPGAALEATGFRVARGAVAEPGCRAAQGWSAAADRARAGLRGPLPTGWTPLRELLDEQTQKGQG</sequence>
<proteinExistence type="predicted"/>
<feature type="domain" description="Sulfatase-modifying factor enzyme-like" evidence="1">
    <location>
        <begin position="44"/>
        <end position="201"/>
    </location>
</feature>
<dbReference type="InterPro" id="IPR016187">
    <property type="entry name" value="CTDL_fold"/>
</dbReference>
<dbReference type="AlphaFoldDB" id="A0A9D2RQH6"/>
<dbReference type="GO" id="GO:0120147">
    <property type="term" value="F:formylglycine-generating oxidase activity"/>
    <property type="evidence" value="ECO:0007669"/>
    <property type="project" value="TreeGrafter"/>
</dbReference>
<organism evidence="2 3">
    <name type="scientific">Candidatus Brachybacterium merdavium</name>
    <dbReference type="NCBI Taxonomy" id="2838513"/>
    <lineage>
        <taxon>Bacteria</taxon>
        <taxon>Bacillati</taxon>
        <taxon>Actinomycetota</taxon>
        <taxon>Actinomycetes</taxon>
        <taxon>Micrococcales</taxon>
        <taxon>Dermabacteraceae</taxon>
        <taxon>Brachybacterium</taxon>
    </lineage>
</organism>
<gene>
    <name evidence="2" type="ORF">H9786_15885</name>
</gene>
<dbReference type="InterPro" id="IPR042095">
    <property type="entry name" value="SUMF_sf"/>
</dbReference>
<dbReference type="InterPro" id="IPR051043">
    <property type="entry name" value="Sulfatase_Mod_Factor_Kinase"/>
</dbReference>
<evidence type="ECO:0000259" key="1">
    <source>
        <dbReference type="Pfam" id="PF03781"/>
    </source>
</evidence>
<evidence type="ECO:0000313" key="2">
    <source>
        <dbReference type="EMBL" id="HJB11978.1"/>
    </source>
</evidence>